<dbReference type="RefSeq" id="WP_126352840.1">
    <property type="nucleotide sequence ID" value="NZ_CP086381.1"/>
</dbReference>
<evidence type="ECO:0000313" key="1">
    <source>
        <dbReference type="EMBL" id="RTR25367.1"/>
    </source>
</evidence>
<keyword evidence="2" id="KW-1185">Reference proteome</keyword>
<dbReference type="EMBL" id="RXPE01000029">
    <property type="protein sequence ID" value="RTR25367.1"/>
    <property type="molecule type" value="Genomic_DNA"/>
</dbReference>
<dbReference type="AlphaFoldDB" id="A0A3S0JMX5"/>
<comment type="caution">
    <text evidence="1">The sequence shown here is derived from an EMBL/GenBank/DDBJ whole genome shotgun (WGS) entry which is preliminary data.</text>
</comment>
<dbReference type="Proteomes" id="UP000277766">
    <property type="component" value="Unassembled WGS sequence"/>
</dbReference>
<dbReference type="OrthoDB" id="9864042at2"/>
<organism evidence="1 2">
    <name type="scientific">Deinococcus radiophilus</name>
    <dbReference type="NCBI Taxonomy" id="32062"/>
    <lineage>
        <taxon>Bacteria</taxon>
        <taxon>Thermotogati</taxon>
        <taxon>Deinococcota</taxon>
        <taxon>Deinococci</taxon>
        <taxon>Deinococcales</taxon>
        <taxon>Deinococcaceae</taxon>
        <taxon>Deinococcus</taxon>
    </lineage>
</organism>
<protein>
    <submittedName>
        <fullName evidence="1">Uncharacterized protein</fullName>
    </submittedName>
</protein>
<gene>
    <name evidence="1" type="ORF">EJ104_11125</name>
</gene>
<proteinExistence type="predicted"/>
<evidence type="ECO:0000313" key="2">
    <source>
        <dbReference type="Proteomes" id="UP000277766"/>
    </source>
</evidence>
<name>A0A3S0JMX5_9DEIO</name>
<sequence length="265" mass="26332">MDTPTLALARNLDLSYPSNQLAAGGAVAGLVLARLTGQSWADAVRCGAGAFAAWAGARELDPDHAESAALALAAELLTGLAAGGSESDLAALEELAAAFAAVGSLRLLSATVGVAPTQPEQTALAAGALGLSAVGQQAAALLPGTALLVSHTREDGLGPGSPWTGVAALAAVVMPTLLKPQEGTTPLSGLLALAALSTAPASLRVNEIETLNDIEEQPISRQRVKSSRMLALGAVGLSLIVGGQRGLRPVAAACAGVGAWALLYR</sequence>
<reference evidence="1 2" key="1">
    <citation type="submission" date="2018-12" db="EMBL/GenBank/DDBJ databases">
        <title>Deinococcus radiophilus ATCC 27603 genome sequencing and assembly.</title>
        <authorList>
            <person name="Maclea K.S."/>
            <person name="Maynard C.R."/>
        </authorList>
    </citation>
    <scope>NUCLEOTIDE SEQUENCE [LARGE SCALE GENOMIC DNA]</scope>
    <source>
        <strain evidence="1 2">ATCC 27603</strain>
    </source>
</reference>
<accession>A0A3S0JMX5</accession>